<evidence type="ECO:0000313" key="1">
    <source>
        <dbReference type="EMBL" id="KAJ9590245.1"/>
    </source>
</evidence>
<proteinExistence type="predicted"/>
<dbReference type="AlphaFoldDB" id="A0AAD8EH03"/>
<gene>
    <name evidence="1" type="ORF">L9F63_016632</name>
</gene>
<dbReference type="EMBL" id="JASPKZ010004543">
    <property type="protein sequence ID" value="KAJ9590245.1"/>
    <property type="molecule type" value="Genomic_DNA"/>
</dbReference>
<dbReference type="Proteomes" id="UP001233999">
    <property type="component" value="Unassembled WGS sequence"/>
</dbReference>
<reference evidence="1" key="2">
    <citation type="submission" date="2023-05" db="EMBL/GenBank/DDBJ databases">
        <authorList>
            <person name="Fouks B."/>
        </authorList>
    </citation>
    <scope>NUCLEOTIDE SEQUENCE</scope>
    <source>
        <strain evidence="1">Stay&amp;Tobe</strain>
        <tissue evidence="1">Testes</tissue>
    </source>
</reference>
<evidence type="ECO:0000313" key="2">
    <source>
        <dbReference type="Proteomes" id="UP001233999"/>
    </source>
</evidence>
<keyword evidence="2" id="KW-1185">Reference proteome</keyword>
<accession>A0AAD8EH03</accession>
<feature type="non-terminal residue" evidence="1">
    <location>
        <position position="63"/>
    </location>
</feature>
<comment type="caution">
    <text evidence="1">The sequence shown here is derived from an EMBL/GenBank/DDBJ whole genome shotgun (WGS) entry which is preliminary data.</text>
</comment>
<protein>
    <submittedName>
        <fullName evidence="1">Uncharacterized protein</fullName>
    </submittedName>
</protein>
<organism evidence="1 2">
    <name type="scientific">Diploptera punctata</name>
    <name type="common">Pacific beetle cockroach</name>
    <dbReference type="NCBI Taxonomy" id="6984"/>
    <lineage>
        <taxon>Eukaryota</taxon>
        <taxon>Metazoa</taxon>
        <taxon>Ecdysozoa</taxon>
        <taxon>Arthropoda</taxon>
        <taxon>Hexapoda</taxon>
        <taxon>Insecta</taxon>
        <taxon>Pterygota</taxon>
        <taxon>Neoptera</taxon>
        <taxon>Polyneoptera</taxon>
        <taxon>Dictyoptera</taxon>
        <taxon>Blattodea</taxon>
        <taxon>Blaberoidea</taxon>
        <taxon>Blaberidae</taxon>
        <taxon>Diplopterinae</taxon>
        <taxon>Diploptera</taxon>
    </lineage>
</organism>
<sequence>SEVKKVFTPIILVYLEGFSDCISQQRQPDKRKRTQYMQPPLPDLQNIPMSNFVNGAGFEVVKN</sequence>
<reference evidence="1" key="1">
    <citation type="journal article" date="2023" name="IScience">
        <title>Live-bearing cockroach genome reveals convergent evolutionary mechanisms linked to viviparity in insects and beyond.</title>
        <authorList>
            <person name="Fouks B."/>
            <person name="Harrison M.C."/>
            <person name="Mikhailova A.A."/>
            <person name="Marchal E."/>
            <person name="English S."/>
            <person name="Carruthers M."/>
            <person name="Jennings E.C."/>
            <person name="Chiamaka E.L."/>
            <person name="Frigard R.A."/>
            <person name="Pippel M."/>
            <person name="Attardo G.M."/>
            <person name="Benoit J.B."/>
            <person name="Bornberg-Bauer E."/>
            <person name="Tobe S.S."/>
        </authorList>
    </citation>
    <scope>NUCLEOTIDE SEQUENCE</scope>
    <source>
        <strain evidence="1">Stay&amp;Tobe</strain>
    </source>
</reference>
<feature type="non-terminal residue" evidence="1">
    <location>
        <position position="1"/>
    </location>
</feature>
<name>A0AAD8EH03_DIPPU</name>